<protein>
    <submittedName>
        <fullName evidence="5">Allophanate hydrolase</fullName>
    </submittedName>
</protein>
<comment type="caution">
    <text evidence="5">The sequence shown here is derived from an EMBL/GenBank/DDBJ whole genome shotgun (WGS) entry which is preliminary data.</text>
</comment>
<dbReference type="InterPro" id="IPR003778">
    <property type="entry name" value="CT_A_B"/>
</dbReference>
<evidence type="ECO:0000259" key="4">
    <source>
        <dbReference type="SMART" id="SM00797"/>
    </source>
</evidence>
<evidence type="ECO:0000313" key="6">
    <source>
        <dbReference type="Proteomes" id="UP000292302"/>
    </source>
</evidence>
<accession>A0A4Q9QPD2</accession>
<evidence type="ECO:0000256" key="1">
    <source>
        <dbReference type="ARBA" id="ARBA00022741"/>
    </source>
</evidence>
<evidence type="ECO:0000313" key="5">
    <source>
        <dbReference type="EMBL" id="TBU82083.1"/>
    </source>
</evidence>
<proteinExistence type="predicted"/>
<dbReference type="PANTHER" id="PTHR43309:SF4">
    <property type="entry name" value="CARBOXYLTRANSFERASE DOMAIN-CONTAINING PROTEIN"/>
    <property type="match status" value="1"/>
</dbReference>
<keyword evidence="1" id="KW-0547">Nucleotide-binding</keyword>
<keyword evidence="3" id="KW-0067">ATP-binding</keyword>
<keyword evidence="2 5" id="KW-0378">Hydrolase</keyword>
<dbReference type="Proteomes" id="UP000292302">
    <property type="component" value="Unassembled WGS sequence"/>
</dbReference>
<dbReference type="Pfam" id="PF02626">
    <property type="entry name" value="CT_A_B"/>
    <property type="match status" value="1"/>
</dbReference>
<dbReference type="SUPFAM" id="SSF50891">
    <property type="entry name" value="Cyclophilin-like"/>
    <property type="match status" value="1"/>
</dbReference>
<dbReference type="AlphaFoldDB" id="A0A4Q9QPD2"/>
<evidence type="ECO:0000256" key="3">
    <source>
        <dbReference type="ARBA" id="ARBA00022840"/>
    </source>
</evidence>
<dbReference type="PANTHER" id="PTHR43309">
    <property type="entry name" value="5-OXOPROLINASE SUBUNIT C"/>
    <property type="match status" value="1"/>
</dbReference>
<dbReference type="InterPro" id="IPR052708">
    <property type="entry name" value="PxpC"/>
</dbReference>
<gene>
    <name evidence="5" type="ORF">DNK06_06085</name>
</gene>
<dbReference type="SMART" id="SM00797">
    <property type="entry name" value="AHS2"/>
    <property type="match status" value="1"/>
</dbReference>
<dbReference type="NCBIfam" id="TIGR00724">
    <property type="entry name" value="urea_amlyse_rel"/>
    <property type="match status" value="1"/>
</dbReference>
<name>A0A4Q9QPD2_9GAMM</name>
<feature type="domain" description="Carboxyltransferase" evidence="4">
    <location>
        <begin position="31"/>
        <end position="309"/>
    </location>
</feature>
<dbReference type="EMBL" id="QJUI01000004">
    <property type="protein sequence ID" value="TBU82083.1"/>
    <property type="molecule type" value="Genomic_DNA"/>
</dbReference>
<organism evidence="5 6">
    <name type="scientific">Phytopseudomonas daroniae</name>
    <dbReference type="NCBI Taxonomy" id="2487519"/>
    <lineage>
        <taxon>Bacteria</taxon>
        <taxon>Pseudomonadati</taxon>
        <taxon>Pseudomonadota</taxon>
        <taxon>Gammaproteobacteria</taxon>
        <taxon>Pseudomonadales</taxon>
        <taxon>Pseudomonadaceae</taxon>
        <taxon>Phytopseudomonas</taxon>
    </lineage>
</organism>
<dbReference type="OrthoDB" id="9768696at2"/>
<keyword evidence="6" id="KW-1185">Reference proteome</keyword>
<evidence type="ECO:0000256" key="2">
    <source>
        <dbReference type="ARBA" id="ARBA00022801"/>
    </source>
</evidence>
<dbReference type="InterPro" id="IPR029000">
    <property type="entry name" value="Cyclophilin-like_dom_sf"/>
</dbReference>
<sequence>MNPQHDRGGLRVLRSNPFALLQDAGRFGVRHLGVTQGGALDWISLRWANWLLGNDLNAAVVEITLGNLSLCCERDGELALAGADLGATLDGQPLAPWRSFRVSKGQRLDFVQPVNGARAYLAAPGGFLAEPVLGSRATVAREALGGLHGDGQALAQDDQLDWQGQAGTPRQIPTGRIPRFTPSPRLELILGAQIGDFSGQSLFDAFNTTWIIDARADRMGVRLNGPQLQCQHSAMVSEGIPLGAVQVPADGQPIILLNDRQTIGGYPRLGALTPQAVARLAQCLPGETLQLAPSQQTSAQQRHRQLLAQWQ</sequence>
<reference evidence="5 6" key="1">
    <citation type="submission" date="2018-06" db="EMBL/GenBank/DDBJ databases">
        <title>Three novel Pseudomonas species isolated from symptomatic oak.</title>
        <authorList>
            <person name="Bueno-Gonzalez V."/>
            <person name="Brady C."/>
        </authorList>
    </citation>
    <scope>NUCLEOTIDE SEQUENCE [LARGE SCALE GENOMIC DNA]</scope>
    <source>
        <strain evidence="5 6">P9A</strain>
    </source>
</reference>
<dbReference type="GO" id="GO:0016787">
    <property type="term" value="F:hydrolase activity"/>
    <property type="evidence" value="ECO:0007669"/>
    <property type="project" value="UniProtKB-KW"/>
</dbReference>
<dbReference type="Gene3D" id="2.40.100.10">
    <property type="entry name" value="Cyclophilin-like"/>
    <property type="match status" value="1"/>
</dbReference>
<dbReference type="RefSeq" id="WP_131179144.1">
    <property type="nucleotide sequence ID" value="NZ_QJUI01000004.1"/>
</dbReference>
<dbReference type="GO" id="GO:0005524">
    <property type="term" value="F:ATP binding"/>
    <property type="evidence" value="ECO:0007669"/>
    <property type="project" value="UniProtKB-KW"/>
</dbReference>